<sequence length="406" mass="43518">MSFDVQAIRAQFPILAQQINGNPLVYLDNGATTQKPDAVIDAISNFYRHDNSNVHRGAHTLSDRATSAFEQARVAVQGLLNAGSSDEIIWTKGTTESVNLVAFSWGQANLKPGDRVLVSAMEHHANIVPWQLVCAKTGAEVVPIPVTDAGELDLEALDGLLDERVKFVSIVHVSNALGTVNPVAEIIARAHRVGALVMVDGAQAVAHFDLDMQALDCDFYTFSGHKLFGPTGIGALYGKMALLEAMPPFMGGGEMIETVSFEQTTFNRVPYKFEPGTPNIAGAVGLAAAITWFNGLDRAAMMAHEQAVLDYAVECAHNYPGLTLIGQADQRAGVLSFVLDGSHPHDVGTLLDQQGVAVRTGSHCAMPIMSRLGVSGTVRASFALYNTREDVDALFAALDKVKLFLF</sequence>
<accession>A0A2K8KR28</accession>
<dbReference type="InterPro" id="IPR000192">
    <property type="entry name" value="Aminotrans_V_dom"/>
</dbReference>
<comment type="function">
    <text evidence="2 8">Catalyzes the removal of elemental sulfur and selenium atoms from L-cysteine, L-cystine, L-selenocysteine, and L-selenocystine to produce L-alanine.</text>
</comment>
<comment type="cofactor">
    <cofactor evidence="1 7">
        <name>pyridoxal 5'-phosphate</name>
        <dbReference type="ChEBI" id="CHEBI:597326"/>
    </cofactor>
</comment>
<dbReference type="NCBIfam" id="TIGR01979">
    <property type="entry name" value="sufS"/>
    <property type="match status" value="1"/>
</dbReference>
<dbReference type="PANTHER" id="PTHR43586">
    <property type="entry name" value="CYSTEINE DESULFURASE"/>
    <property type="match status" value="1"/>
</dbReference>
<dbReference type="EC" id="2.8.1.7" evidence="8"/>
<evidence type="ECO:0000256" key="4">
    <source>
        <dbReference type="ARBA" id="ARBA00022679"/>
    </source>
</evidence>
<dbReference type="OrthoDB" id="9808002at2"/>
<dbReference type="RefSeq" id="WP_100257468.1">
    <property type="nucleotide sequence ID" value="NZ_CP011797.1"/>
</dbReference>
<organism evidence="10 11">
    <name type="scientific">Reinekea forsetii</name>
    <dbReference type="NCBI Taxonomy" id="1336806"/>
    <lineage>
        <taxon>Bacteria</taxon>
        <taxon>Pseudomonadati</taxon>
        <taxon>Pseudomonadota</taxon>
        <taxon>Gammaproteobacteria</taxon>
        <taxon>Oceanospirillales</taxon>
        <taxon>Saccharospirillaceae</taxon>
        <taxon>Reinekea</taxon>
    </lineage>
</organism>
<dbReference type="InterPro" id="IPR020578">
    <property type="entry name" value="Aminotrans_V_PyrdxlP_BS"/>
</dbReference>
<gene>
    <name evidence="10" type="primary">sufS</name>
    <name evidence="10" type="ORF">REIFOR_02055</name>
</gene>
<reference evidence="10 11" key="1">
    <citation type="journal article" date="2017" name="Environ. Microbiol.">
        <title>Genomic and physiological analyses of 'Reinekea forsetii' reveal a versatile opportunistic lifestyle during spring algae blooms.</title>
        <authorList>
            <person name="Avci B."/>
            <person name="Hahnke R.L."/>
            <person name="Chafee M."/>
            <person name="Fischer T."/>
            <person name="Gruber-Vodicka H."/>
            <person name="Tegetmeyer H.E."/>
            <person name="Harder J."/>
            <person name="Fuchs B.M."/>
            <person name="Amann R.I."/>
            <person name="Teeling H."/>
        </authorList>
    </citation>
    <scope>NUCLEOTIDE SEQUENCE [LARGE SCALE GENOMIC DNA]</scope>
    <source>
        <strain evidence="10 11">Hel1_31_D35</strain>
    </source>
</reference>
<evidence type="ECO:0000256" key="6">
    <source>
        <dbReference type="ARBA" id="ARBA00050776"/>
    </source>
</evidence>
<keyword evidence="4 8" id="KW-0808">Transferase</keyword>
<proteinExistence type="inferred from homology"/>
<dbReference type="GO" id="GO:0030170">
    <property type="term" value="F:pyridoxal phosphate binding"/>
    <property type="evidence" value="ECO:0007669"/>
    <property type="project" value="UniProtKB-UniRule"/>
</dbReference>
<dbReference type="PANTHER" id="PTHR43586:SF8">
    <property type="entry name" value="CYSTEINE DESULFURASE 1, CHLOROPLASTIC"/>
    <property type="match status" value="1"/>
</dbReference>
<dbReference type="AlphaFoldDB" id="A0A2K8KR28"/>
<dbReference type="EMBL" id="CP011797">
    <property type="protein sequence ID" value="ATX77190.1"/>
    <property type="molecule type" value="Genomic_DNA"/>
</dbReference>
<keyword evidence="5 8" id="KW-0663">Pyridoxal phosphate</keyword>
<comment type="similarity">
    <text evidence="3 8">Belongs to the class-V pyridoxal-phosphate-dependent aminotransferase family. Csd subfamily.</text>
</comment>
<comment type="catalytic activity">
    <reaction evidence="6 8">
        <text>(sulfur carrier)-H + L-cysteine = (sulfur carrier)-SH + L-alanine</text>
        <dbReference type="Rhea" id="RHEA:43892"/>
        <dbReference type="Rhea" id="RHEA-COMP:14737"/>
        <dbReference type="Rhea" id="RHEA-COMP:14739"/>
        <dbReference type="ChEBI" id="CHEBI:29917"/>
        <dbReference type="ChEBI" id="CHEBI:35235"/>
        <dbReference type="ChEBI" id="CHEBI:57972"/>
        <dbReference type="ChEBI" id="CHEBI:64428"/>
        <dbReference type="EC" id="2.8.1.7"/>
    </reaction>
</comment>
<name>A0A2K8KR28_9GAMM</name>
<dbReference type="CDD" id="cd06453">
    <property type="entry name" value="SufS_like"/>
    <property type="match status" value="1"/>
</dbReference>
<dbReference type="PIRSF" id="PIRSF005572">
    <property type="entry name" value="NifS"/>
    <property type="match status" value="1"/>
</dbReference>
<protein>
    <recommendedName>
        <fullName evidence="8">Cysteine desulfurase</fullName>
        <ecNumber evidence="8">2.8.1.7</ecNumber>
    </recommendedName>
</protein>
<evidence type="ECO:0000256" key="5">
    <source>
        <dbReference type="ARBA" id="ARBA00022898"/>
    </source>
</evidence>
<evidence type="ECO:0000256" key="1">
    <source>
        <dbReference type="ARBA" id="ARBA00001933"/>
    </source>
</evidence>
<feature type="domain" description="Aminotransferase class V" evidence="9">
    <location>
        <begin position="25"/>
        <end position="394"/>
    </location>
</feature>
<evidence type="ECO:0000259" key="9">
    <source>
        <dbReference type="Pfam" id="PF00266"/>
    </source>
</evidence>
<evidence type="ECO:0000256" key="8">
    <source>
        <dbReference type="RuleBase" id="RU004506"/>
    </source>
</evidence>
<dbReference type="KEGG" id="rfo:REIFOR_02055"/>
<dbReference type="Proteomes" id="UP000229757">
    <property type="component" value="Chromosome"/>
</dbReference>
<evidence type="ECO:0000256" key="2">
    <source>
        <dbReference type="ARBA" id="ARBA00002824"/>
    </source>
</evidence>
<evidence type="ECO:0000313" key="11">
    <source>
        <dbReference type="Proteomes" id="UP000229757"/>
    </source>
</evidence>
<dbReference type="InterPro" id="IPR015422">
    <property type="entry name" value="PyrdxlP-dep_Trfase_small"/>
</dbReference>
<evidence type="ECO:0000313" key="10">
    <source>
        <dbReference type="EMBL" id="ATX77190.1"/>
    </source>
</evidence>
<evidence type="ECO:0000256" key="7">
    <source>
        <dbReference type="RuleBase" id="RU004504"/>
    </source>
</evidence>
<dbReference type="InterPro" id="IPR010970">
    <property type="entry name" value="Cys_dSase_SufS"/>
</dbReference>
<dbReference type="InterPro" id="IPR015421">
    <property type="entry name" value="PyrdxlP-dep_Trfase_major"/>
</dbReference>
<dbReference type="GO" id="GO:0006534">
    <property type="term" value="P:cysteine metabolic process"/>
    <property type="evidence" value="ECO:0007669"/>
    <property type="project" value="UniProtKB-UniRule"/>
</dbReference>
<keyword evidence="11" id="KW-1185">Reference proteome</keyword>
<dbReference type="Gene3D" id="3.90.1150.10">
    <property type="entry name" value="Aspartate Aminotransferase, domain 1"/>
    <property type="match status" value="1"/>
</dbReference>
<dbReference type="SUPFAM" id="SSF53383">
    <property type="entry name" value="PLP-dependent transferases"/>
    <property type="match status" value="1"/>
</dbReference>
<dbReference type="InterPro" id="IPR015424">
    <property type="entry name" value="PyrdxlP-dep_Trfase"/>
</dbReference>
<dbReference type="GO" id="GO:0031071">
    <property type="term" value="F:cysteine desulfurase activity"/>
    <property type="evidence" value="ECO:0007669"/>
    <property type="project" value="UniProtKB-UniRule"/>
</dbReference>
<dbReference type="Pfam" id="PF00266">
    <property type="entry name" value="Aminotran_5"/>
    <property type="match status" value="1"/>
</dbReference>
<dbReference type="PROSITE" id="PS00595">
    <property type="entry name" value="AA_TRANSFER_CLASS_5"/>
    <property type="match status" value="1"/>
</dbReference>
<dbReference type="InterPro" id="IPR016454">
    <property type="entry name" value="Cysteine_dSase"/>
</dbReference>
<dbReference type="Gene3D" id="3.40.640.10">
    <property type="entry name" value="Type I PLP-dependent aspartate aminotransferase-like (Major domain)"/>
    <property type="match status" value="1"/>
</dbReference>
<evidence type="ECO:0000256" key="3">
    <source>
        <dbReference type="ARBA" id="ARBA00010447"/>
    </source>
</evidence>